<feature type="domain" description="Fibronectin type-III" evidence="3">
    <location>
        <begin position="129"/>
        <end position="230"/>
    </location>
</feature>
<dbReference type="CDD" id="cd00063">
    <property type="entry name" value="FN3"/>
    <property type="match status" value="3"/>
</dbReference>
<dbReference type="InterPro" id="IPR003961">
    <property type="entry name" value="FN3_dom"/>
</dbReference>
<dbReference type="SUPFAM" id="SSF49265">
    <property type="entry name" value="Fibronectin type III"/>
    <property type="match status" value="2"/>
</dbReference>
<dbReference type="InterPro" id="IPR013783">
    <property type="entry name" value="Ig-like_fold"/>
</dbReference>
<evidence type="ECO:0000313" key="4">
    <source>
        <dbReference type="EMBL" id="CAD8923176.1"/>
    </source>
</evidence>
<dbReference type="PANTHER" id="PTHR13817">
    <property type="entry name" value="TITIN"/>
    <property type="match status" value="1"/>
</dbReference>
<feature type="domain" description="Fibronectin type-III" evidence="3">
    <location>
        <begin position="24"/>
        <end position="120"/>
    </location>
</feature>
<dbReference type="PANTHER" id="PTHR13817:SF73">
    <property type="entry name" value="FIBRONECTIN TYPE-III DOMAIN-CONTAINING PROTEIN"/>
    <property type="match status" value="1"/>
</dbReference>
<organism evidence="4">
    <name type="scientific">Bicosoecida sp. CB-2014</name>
    <dbReference type="NCBI Taxonomy" id="1486930"/>
    <lineage>
        <taxon>Eukaryota</taxon>
        <taxon>Sar</taxon>
        <taxon>Stramenopiles</taxon>
        <taxon>Bigyra</taxon>
        <taxon>Opalozoa</taxon>
        <taxon>Bicosoecida</taxon>
    </lineage>
</organism>
<name>A0A7S1GEL7_9STRA</name>
<keyword evidence="1" id="KW-0677">Repeat</keyword>
<gene>
    <name evidence="4" type="ORF">BSP0115_LOCUS16439</name>
</gene>
<dbReference type="PROSITE" id="PS50853">
    <property type="entry name" value="FN3"/>
    <property type="match status" value="3"/>
</dbReference>
<sequence>MATPSEELAGLLRRRAPATEAPATPAAPVAERRTCTSVSVRLGGSGAAAAGHEFHVQWGRSGLLSALEDWTTVEGVVRGPVATVTGLSPATEYVVRVRAHNDVGDSAWSPASAPIATLAESGDVPAPPVPPPPTHVKATAHTLTVRYGYRDGTKGVHPTTAFVLQAAAAGGLGLLGYSWQSCNNGVPMVGGSYVLRGLPHGTPFAFRVKATNDGGESEWSEAAVPTAPTTTTTGSAAAAAGKAVTTFTTLPIAVPAAPPAPVFNNTTKSGTVTVAIAAPAAAATPSSSGASGGAGGGGGSSSGSGPPDAKPLTYFVEYGTTSLLAGWKAANGGKAVEVGAAGGRVTVSGLDVGSEYVFRVYAASEAGASPWSATSEPIVCGEGPAAAAAKK</sequence>
<feature type="compositionally biased region" description="Gly residues" evidence="2">
    <location>
        <begin position="290"/>
        <end position="302"/>
    </location>
</feature>
<proteinExistence type="predicted"/>
<feature type="region of interest" description="Disordered" evidence="2">
    <location>
        <begin position="1"/>
        <end position="32"/>
    </location>
</feature>
<dbReference type="Pfam" id="PF00041">
    <property type="entry name" value="fn3"/>
    <property type="match status" value="2"/>
</dbReference>
<feature type="compositionally biased region" description="Low complexity" evidence="2">
    <location>
        <begin position="18"/>
        <end position="29"/>
    </location>
</feature>
<evidence type="ECO:0000259" key="3">
    <source>
        <dbReference type="PROSITE" id="PS50853"/>
    </source>
</evidence>
<evidence type="ECO:0000256" key="2">
    <source>
        <dbReference type="SAM" id="MobiDB-lite"/>
    </source>
</evidence>
<dbReference type="InterPro" id="IPR050964">
    <property type="entry name" value="Striated_Muscle_Regulatory"/>
</dbReference>
<protein>
    <recommendedName>
        <fullName evidence="3">Fibronectin type-III domain-containing protein</fullName>
    </recommendedName>
</protein>
<dbReference type="Gene3D" id="2.60.40.10">
    <property type="entry name" value="Immunoglobulins"/>
    <property type="match status" value="3"/>
</dbReference>
<reference evidence="4" key="1">
    <citation type="submission" date="2021-01" db="EMBL/GenBank/DDBJ databases">
        <authorList>
            <person name="Corre E."/>
            <person name="Pelletier E."/>
            <person name="Niang G."/>
            <person name="Scheremetjew M."/>
            <person name="Finn R."/>
            <person name="Kale V."/>
            <person name="Holt S."/>
            <person name="Cochrane G."/>
            <person name="Meng A."/>
            <person name="Brown T."/>
            <person name="Cohen L."/>
        </authorList>
    </citation>
    <scope>NUCLEOTIDE SEQUENCE</scope>
    <source>
        <strain evidence="4">Ms1</strain>
    </source>
</reference>
<evidence type="ECO:0000256" key="1">
    <source>
        <dbReference type="ARBA" id="ARBA00022737"/>
    </source>
</evidence>
<feature type="region of interest" description="Disordered" evidence="2">
    <location>
        <begin position="283"/>
        <end position="308"/>
    </location>
</feature>
<accession>A0A7S1GEL7</accession>
<dbReference type="SMART" id="SM00060">
    <property type="entry name" value="FN3"/>
    <property type="match status" value="3"/>
</dbReference>
<dbReference type="EMBL" id="HBFS01024580">
    <property type="protein sequence ID" value="CAD8923176.1"/>
    <property type="molecule type" value="Transcribed_RNA"/>
</dbReference>
<dbReference type="InterPro" id="IPR036116">
    <property type="entry name" value="FN3_sf"/>
</dbReference>
<feature type="domain" description="Fibronectin type-III" evidence="3">
    <location>
        <begin position="257"/>
        <end position="383"/>
    </location>
</feature>
<dbReference type="AlphaFoldDB" id="A0A7S1GEL7"/>